<dbReference type="GO" id="GO:0006313">
    <property type="term" value="P:DNA transposition"/>
    <property type="evidence" value="ECO:0007669"/>
    <property type="project" value="InterPro"/>
</dbReference>
<accession>A0A1G2MJ80</accession>
<evidence type="ECO:0000259" key="2">
    <source>
        <dbReference type="Pfam" id="PF02371"/>
    </source>
</evidence>
<organism evidence="3 4">
    <name type="scientific">Candidatus Taylorbacteria bacterium RIFCSPHIGHO2_02_49_25</name>
    <dbReference type="NCBI Taxonomy" id="1802305"/>
    <lineage>
        <taxon>Bacteria</taxon>
        <taxon>Candidatus Tayloriibacteriota</taxon>
    </lineage>
</organism>
<feature type="domain" description="Transposase IS116/IS110/IS902 C-terminal" evidence="2">
    <location>
        <begin position="190"/>
        <end position="274"/>
    </location>
</feature>
<evidence type="ECO:0000313" key="3">
    <source>
        <dbReference type="EMBL" id="OHA23219.1"/>
    </source>
</evidence>
<dbReference type="InterPro" id="IPR047650">
    <property type="entry name" value="Transpos_IS110"/>
</dbReference>
<dbReference type="PANTHER" id="PTHR33055:SF13">
    <property type="entry name" value="TRANSPOSASE"/>
    <property type="match status" value="1"/>
</dbReference>
<dbReference type="GO" id="GO:0003677">
    <property type="term" value="F:DNA binding"/>
    <property type="evidence" value="ECO:0007669"/>
    <property type="project" value="InterPro"/>
</dbReference>
<dbReference type="Pfam" id="PF02371">
    <property type="entry name" value="Transposase_20"/>
    <property type="match status" value="1"/>
</dbReference>
<dbReference type="EMBL" id="MHRJ01000013">
    <property type="protein sequence ID" value="OHA23219.1"/>
    <property type="molecule type" value="Genomic_DNA"/>
</dbReference>
<proteinExistence type="predicted"/>
<sequence length="312" mass="35275">MNHSIGIDVGKAELVACIRASDGKTAIPAPFPNSIIGLKKLIVHFSKNNIGTDDPILLESTGPYHWKAARTLTDKGYLVKVANPLHTKQMARHSIRKRKTDKVDAGHLSFLASQEYGYRFVETEEMARKKALVRHYWKLRLTATNHSIHERYLKEYRGIGTHSISDLILKKCEKLKQEIIDEWDKGNDVKYLDSIPGLTPFLAITILAELLPIQRFERIDQIIAYAGLDPSVKQTGGKKGAHGAISKRGSPTLREALFLAAFGSFSKQPMKTLYDRYKARGLHHNTILCIIGRKILRIAVSLLKKRRMFDPR</sequence>
<evidence type="ECO:0000259" key="1">
    <source>
        <dbReference type="Pfam" id="PF01548"/>
    </source>
</evidence>
<reference evidence="3 4" key="1">
    <citation type="journal article" date="2016" name="Nat. Commun.">
        <title>Thousands of microbial genomes shed light on interconnected biogeochemical processes in an aquifer system.</title>
        <authorList>
            <person name="Anantharaman K."/>
            <person name="Brown C.T."/>
            <person name="Hug L.A."/>
            <person name="Sharon I."/>
            <person name="Castelle C.J."/>
            <person name="Probst A.J."/>
            <person name="Thomas B.C."/>
            <person name="Singh A."/>
            <person name="Wilkins M.J."/>
            <person name="Karaoz U."/>
            <person name="Brodie E.L."/>
            <person name="Williams K.H."/>
            <person name="Hubbard S.S."/>
            <person name="Banfield J.F."/>
        </authorList>
    </citation>
    <scope>NUCLEOTIDE SEQUENCE [LARGE SCALE GENOMIC DNA]</scope>
</reference>
<dbReference type="InterPro" id="IPR003346">
    <property type="entry name" value="Transposase_20"/>
</dbReference>
<comment type="caution">
    <text evidence="3">The sequence shown here is derived from an EMBL/GenBank/DDBJ whole genome shotgun (WGS) entry which is preliminary data.</text>
</comment>
<dbReference type="Pfam" id="PF01548">
    <property type="entry name" value="DEDD_Tnp_IS110"/>
    <property type="match status" value="1"/>
</dbReference>
<dbReference type="GO" id="GO:0004803">
    <property type="term" value="F:transposase activity"/>
    <property type="evidence" value="ECO:0007669"/>
    <property type="project" value="InterPro"/>
</dbReference>
<dbReference type="PANTHER" id="PTHR33055">
    <property type="entry name" value="TRANSPOSASE FOR INSERTION SEQUENCE ELEMENT IS1111A"/>
    <property type="match status" value="1"/>
</dbReference>
<protein>
    <submittedName>
        <fullName evidence="3">Uncharacterized protein</fullName>
    </submittedName>
</protein>
<feature type="domain" description="Transposase IS110-like N-terminal" evidence="1">
    <location>
        <begin position="5"/>
        <end position="139"/>
    </location>
</feature>
<dbReference type="AlphaFoldDB" id="A0A1G2MJ80"/>
<name>A0A1G2MJ80_9BACT</name>
<dbReference type="InterPro" id="IPR002525">
    <property type="entry name" value="Transp_IS110-like_N"/>
</dbReference>
<evidence type="ECO:0000313" key="4">
    <source>
        <dbReference type="Proteomes" id="UP000176493"/>
    </source>
</evidence>
<gene>
    <name evidence="3" type="ORF">A2W52_02550</name>
</gene>
<dbReference type="Proteomes" id="UP000176493">
    <property type="component" value="Unassembled WGS sequence"/>
</dbReference>
<feature type="non-terminal residue" evidence="3">
    <location>
        <position position="312"/>
    </location>
</feature>